<comment type="caution">
    <text evidence="2">The sequence shown here is derived from an EMBL/GenBank/DDBJ whole genome shotgun (WGS) entry which is preliminary data.</text>
</comment>
<dbReference type="Proteomes" id="UP001249851">
    <property type="component" value="Unassembled WGS sequence"/>
</dbReference>
<keyword evidence="3" id="KW-1185">Reference proteome</keyword>
<reference evidence="2" key="1">
    <citation type="journal article" date="2023" name="G3 (Bethesda)">
        <title>Whole genome assembly and annotation of the endangered Caribbean coral Acropora cervicornis.</title>
        <authorList>
            <person name="Selwyn J.D."/>
            <person name="Vollmer S.V."/>
        </authorList>
    </citation>
    <scope>NUCLEOTIDE SEQUENCE</scope>
    <source>
        <strain evidence="2">K2</strain>
    </source>
</reference>
<evidence type="ECO:0000313" key="2">
    <source>
        <dbReference type="EMBL" id="KAK2568837.1"/>
    </source>
</evidence>
<reference evidence="2" key="2">
    <citation type="journal article" date="2023" name="Science">
        <title>Genomic signatures of disease resistance in endangered staghorn corals.</title>
        <authorList>
            <person name="Vollmer S.V."/>
            <person name="Selwyn J.D."/>
            <person name="Despard B.A."/>
            <person name="Roesel C.L."/>
        </authorList>
    </citation>
    <scope>NUCLEOTIDE SEQUENCE</scope>
    <source>
        <strain evidence="2">K2</strain>
    </source>
</reference>
<evidence type="ECO:0000313" key="3">
    <source>
        <dbReference type="Proteomes" id="UP001249851"/>
    </source>
</evidence>
<feature type="region of interest" description="Disordered" evidence="1">
    <location>
        <begin position="43"/>
        <end position="76"/>
    </location>
</feature>
<sequence length="76" mass="9104">MTKDDSISFYTGFPNMETFQATLKYLNPGQHKEIIRYWHSSESKVGKSHYDEDNHQNTRSKRGRSRTLNAQEEFFW</sequence>
<name>A0AAD9QWK0_ACRCE</name>
<organism evidence="2 3">
    <name type="scientific">Acropora cervicornis</name>
    <name type="common">Staghorn coral</name>
    <dbReference type="NCBI Taxonomy" id="6130"/>
    <lineage>
        <taxon>Eukaryota</taxon>
        <taxon>Metazoa</taxon>
        <taxon>Cnidaria</taxon>
        <taxon>Anthozoa</taxon>
        <taxon>Hexacorallia</taxon>
        <taxon>Scleractinia</taxon>
        <taxon>Astrocoeniina</taxon>
        <taxon>Acroporidae</taxon>
        <taxon>Acropora</taxon>
    </lineage>
</organism>
<protein>
    <submittedName>
        <fullName evidence="2">Uncharacterized protein</fullName>
    </submittedName>
</protein>
<evidence type="ECO:0000256" key="1">
    <source>
        <dbReference type="SAM" id="MobiDB-lite"/>
    </source>
</evidence>
<proteinExistence type="predicted"/>
<gene>
    <name evidence="2" type="ORF">P5673_006882</name>
</gene>
<accession>A0AAD9QWK0</accession>
<dbReference type="AlphaFoldDB" id="A0AAD9QWK0"/>
<dbReference type="EMBL" id="JARQWQ010000011">
    <property type="protein sequence ID" value="KAK2568837.1"/>
    <property type="molecule type" value="Genomic_DNA"/>
</dbReference>
<feature type="compositionally biased region" description="Basic and acidic residues" evidence="1">
    <location>
        <begin position="43"/>
        <end position="56"/>
    </location>
</feature>